<evidence type="ECO:0000256" key="1">
    <source>
        <dbReference type="SAM" id="Phobius"/>
    </source>
</evidence>
<dbReference type="EMBL" id="JASPKY010003484">
    <property type="protein sequence ID" value="KAK9663716.1"/>
    <property type="molecule type" value="Genomic_DNA"/>
</dbReference>
<keyword evidence="3" id="KW-1185">Reference proteome</keyword>
<gene>
    <name evidence="2" type="ORF">QE152_g41399</name>
</gene>
<evidence type="ECO:0000313" key="3">
    <source>
        <dbReference type="Proteomes" id="UP001458880"/>
    </source>
</evidence>
<evidence type="ECO:0000313" key="2">
    <source>
        <dbReference type="EMBL" id="KAK9663716.1"/>
    </source>
</evidence>
<comment type="caution">
    <text evidence="2">The sequence shown here is derived from an EMBL/GenBank/DDBJ whole genome shotgun (WGS) entry which is preliminary data.</text>
</comment>
<protein>
    <submittedName>
        <fullName evidence="2">Uncharacterized protein</fullName>
    </submittedName>
</protein>
<keyword evidence="1" id="KW-0812">Transmembrane</keyword>
<feature type="transmembrane region" description="Helical" evidence="1">
    <location>
        <begin position="36"/>
        <end position="55"/>
    </location>
</feature>
<reference evidence="2 3" key="1">
    <citation type="journal article" date="2024" name="BMC Genomics">
        <title>De novo assembly and annotation of Popillia japonica's genome with initial clues to its potential as an invasive pest.</title>
        <authorList>
            <person name="Cucini C."/>
            <person name="Boschi S."/>
            <person name="Funari R."/>
            <person name="Cardaioli E."/>
            <person name="Iannotti N."/>
            <person name="Marturano G."/>
            <person name="Paoli F."/>
            <person name="Bruttini M."/>
            <person name="Carapelli A."/>
            <person name="Frati F."/>
            <person name="Nardi F."/>
        </authorList>
    </citation>
    <scope>NUCLEOTIDE SEQUENCE [LARGE SCALE GENOMIC DNA]</scope>
    <source>
        <strain evidence="2">DMR45628</strain>
    </source>
</reference>
<keyword evidence="1" id="KW-1133">Transmembrane helix</keyword>
<name>A0AAW1GL52_POPJA</name>
<organism evidence="2 3">
    <name type="scientific">Popillia japonica</name>
    <name type="common">Japanese beetle</name>
    <dbReference type="NCBI Taxonomy" id="7064"/>
    <lineage>
        <taxon>Eukaryota</taxon>
        <taxon>Metazoa</taxon>
        <taxon>Ecdysozoa</taxon>
        <taxon>Arthropoda</taxon>
        <taxon>Hexapoda</taxon>
        <taxon>Insecta</taxon>
        <taxon>Pterygota</taxon>
        <taxon>Neoptera</taxon>
        <taxon>Endopterygota</taxon>
        <taxon>Coleoptera</taxon>
        <taxon>Polyphaga</taxon>
        <taxon>Scarabaeiformia</taxon>
        <taxon>Scarabaeidae</taxon>
        <taxon>Rutelinae</taxon>
        <taxon>Popillia</taxon>
    </lineage>
</organism>
<keyword evidence="1" id="KW-0472">Membrane</keyword>
<dbReference type="Proteomes" id="UP001458880">
    <property type="component" value="Unassembled WGS sequence"/>
</dbReference>
<dbReference type="AlphaFoldDB" id="A0AAW1GL52"/>
<sequence>MGVDAQEQTAHEKSGTMREMLSEIWASMRKNKLRTFLTGFSVAWGIFMLIILLGSGNGLKNGLMSNFIFEWIWRVCKAPVRSNSGFYFEDRQRGSRVISRRRGMAEFVSTRPK</sequence>
<proteinExistence type="predicted"/>
<accession>A0AAW1GL52</accession>